<keyword evidence="3" id="KW-0862">Zinc</keyword>
<evidence type="ECO:0000256" key="2">
    <source>
        <dbReference type="ARBA" id="ARBA00022771"/>
    </source>
</evidence>
<keyword evidence="1" id="KW-0479">Metal-binding</keyword>
<dbReference type="SUPFAM" id="SSF144232">
    <property type="entry name" value="HIT/MYND zinc finger-like"/>
    <property type="match status" value="1"/>
</dbReference>
<dbReference type="InterPro" id="IPR002893">
    <property type="entry name" value="Znf_MYND"/>
</dbReference>
<evidence type="ECO:0000256" key="1">
    <source>
        <dbReference type="ARBA" id="ARBA00022723"/>
    </source>
</evidence>
<evidence type="ECO:0000259" key="6">
    <source>
        <dbReference type="PROSITE" id="PS50865"/>
    </source>
</evidence>
<gene>
    <name evidence="7" type="ORF">QBC37DRAFT_375564</name>
</gene>
<organism evidence="7 8">
    <name type="scientific">Rhypophila decipiens</name>
    <dbReference type="NCBI Taxonomy" id="261697"/>
    <lineage>
        <taxon>Eukaryota</taxon>
        <taxon>Fungi</taxon>
        <taxon>Dikarya</taxon>
        <taxon>Ascomycota</taxon>
        <taxon>Pezizomycotina</taxon>
        <taxon>Sordariomycetes</taxon>
        <taxon>Sordariomycetidae</taxon>
        <taxon>Sordariales</taxon>
        <taxon>Naviculisporaceae</taxon>
        <taxon>Rhypophila</taxon>
    </lineage>
</organism>
<protein>
    <recommendedName>
        <fullName evidence="6">MYND-type domain-containing protein</fullName>
    </recommendedName>
</protein>
<feature type="compositionally biased region" description="Polar residues" evidence="5">
    <location>
        <begin position="1"/>
        <end position="14"/>
    </location>
</feature>
<evidence type="ECO:0000313" key="7">
    <source>
        <dbReference type="EMBL" id="KAK4211908.1"/>
    </source>
</evidence>
<evidence type="ECO:0000256" key="4">
    <source>
        <dbReference type="PROSITE-ProRule" id="PRU00134"/>
    </source>
</evidence>
<dbReference type="EMBL" id="MU858138">
    <property type="protein sequence ID" value="KAK4211908.1"/>
    <property type="molecule type" value="Genomic_DNA"/>
</dbReference>
<reference evidence="7" key="1">
    <citation type="journal article" date="2023" name="Mol. Phylogenet. Evol.">
        <title>Genome-scale phylogeny and comparative genomics of the fungal order Sordariales.</title>
        <authorList>
            <person name="Hensen N."/>
            <person name="Bonometti L."/>
            <person name="Westerberg I."/>
            <person name="Brannstrom I.O."/>
            <person name="Guillou S."/>
            <person name="Cros-Aarteil S."/>
            <person name="Calhoun S."/>
            <person name="Haridas S."/>
            <person name="Kuo A."/>
            <person name="Mondo S."/>
            <person name="Pangilinan J."/>
            <person name="Riley R."/>
            <person name="LaButti K."/>
            <person name="Andreopoulos B."/>
            <person name="Lipzen A."/>
            <person name="Chen C."/>
            <person name="Yan M."/>
            <person name="Daum C."/>
            <person name="Ng V."/>
            <person name="Clum A."/>
            <person name="Steindorff A."/>
            <person name="Ohm R.A."/>
            <person name="Martin F."/>
            <person name="Silar P."/>
            <person name="Natvig D.O."/>
            <person name="Lalanne C."/>
            <person name="Gautier V."/>
            <person name="Ament-Velasquez S.L."/>
            <person name="Kruys A."/>
            <person name="Hutchinson M.I."/>
            <person name="Powell A.J."/>
            <person name="Barry K."/>
            <person name="Miller A.N."/>
            <person name="Grigoriev I.V."/>
            <person name="Debuchy R."/>
            <person name="Gladieux P."/>
            <person name="Hiltunen Thoren M."/>
            <person name="Johannesson H."/>
        </authorList>
    </citation>
    <scope>NUCLEOTIDE SEQUENCE</scope>
    <source>
        <strain evidence="7">PSN293</strain>
    </source>
</reference>
<reference evidence="7" key="2">
    <citation type="submission" date="2023-05" db="EMBL/GenBank/DDBJ databases">
        <authorList>
            <consortium name="Lawrence Berkeley National Laboratory"/>
            <person name="Steindorff A."/>
            <person name="Hensen N."/>
            <person name="Bonometti L."/>
            <person name="Westerberg I."/>
            <person name="Brannstrom I.O."/>
            <person name="Guillou S."/>
            <person name="Cros-Aarteil S."/>
            <person name="Calhoun S."/>
            <person name="Haridas S."/>
            <person name="Kuo A."/>
            <person name="Mondo S."/>
            <person name="Pangilinan J."/>
            <person name="Riley R."/>
            <person name="Labutti K."/>
            <person name="Andreopoulos B."/>
            <person name="Lipzen A."/>
            <person name="Chen C."/>
            <person name="Yanf M."/>
            <person name="Daum C."/>
            <person name="Ng V."/>
            <person name="Clum A."/>
            <person name="Ohm R."/>
            <person name="Martin F."/>
            <person name="Silar P."/>
            <person name="Natvig D."/>
            <person name="Lalanne C."/>
            <person name="Gautier V."/>
            <person name="Ament-Velasquez S.L."/>
            <person name="Kruys A."/>
            <person name="Hutchinson M.I."/>
            <person name="Powell A.J."/>
            <person name="Barry K."/>
            <person name="Miller A.N."/>
            <person name="Grigoriev I.V."/>
            <person name="Debuchy R."/>
            <person name="Gladieux P."/>
            <person name="Thoren M.H."/>
            <person name="Johannesson H."/>
        </authorList>
    </citation>
    <scope>NUCLEOTIDE SEQUENCE</scope>
    <source>
        <strain evidence="7">PSN293</strain>
    </source>
</reference>
<name>A0AAN6Y3D0_9PEZI</name>
<dbReference type="AlphaFoldDB" id="A0AAN6Y3D0"/>
<evidence type="ECO:0000313" key="8">
    <source>
        <dbReference type="Proteomes" id="UP001301769"/>
    </source>
</evidence>
<feature type="domain" description="MYND-type" evidence="6">
    <location>
        <begin position="155"/>
        <end position="201"/>
    </location>
</feature>
<proteinExistence type="predicted"/>
<dbReference type="Proteomes" id="UP001301769">
    <property type="component" value="Unassembled WGS sequence"/>
</dbReference>
<sequence>MDQNSQDPVTNLFNSLGDPNETDYLADTLEDKHGETQSQRAVRAFIDESSSLAPSDMDRDHAYLYEIFSTHRDLDSLNRAVIRDTLCNLAILTQDQPRDDDENLVKTRHLEYLAWVAAGRKDETSPLLPVGAQDALSRSPIDHSILPETNLNKACAACGKNDAKYRCSRCHLKTEDKKTFVTYYCNTKCQSNDWAKHRKRCRILSRLHRAVSILDELVCLSSEAVLEFCRHPVDIRERNGMVMFQQPADAHDGPMAYLGRHVAGKVRWQDVAASRELFLAALASNSCMEIYGGSRRPFLDLVLERKGVPAQALGTCVEVVCFRPKNMHRPVYSFIGTNPPTLEEIQIMDFNSTLAHEALRVTLVDGTKLVIDPTGRQFGWKEFLAPWDTYLPERVHNLVSEKGPENLVKREVSIYDGPSLQAELDRYSRARIHEDPDVVITDLSTTVNKAVAACLNMHAKRDFNGFKAFLSLSTNEFQAARQSMMDNAKTVLNGHVEWFRGRKDFRLYLNPHTVTMEHKVAFGEQLCQALEEVWISDDEYDELKDDPSRLDSLWRDRWDAKLGPNYRDG</sequence>
<evidence type="ECO:0000256" key="5">
    <source>
        <dbReference type="SAM" id="MobiDB-lite"/>
    </source>
</evidence>
<dbReference type="PROSITE" id="PS50865">
    <property type="entry name" value="ZF_MYND_2"/>
    <property type="match status" value="1"/>
</dbReference>
<dbReference type="GO" id="GO:0008270">
    <property type="term" value="F:zinc ion binding"/>
    <property type="evidence" value="ECO:0007669"/>
    <property type="project" value="UniProtKB-KW"/>
</dbReference>
<feature type="region of interest" description="Disordered" evidence="5">
    <location>
        <begin position="1"/>
        <end position="20"/>
    </location>
</feature>
<comment type="caution">
    <text evidence="7">The sequence shown here is derived from an EMBL/GenBank/DDBJ whole genome shotgun (WGS) entry which is preliminary data.</text>
</comment>
<dbReference type="Pfam" id="PF01753">
    <property type="entry name" value="zf-MYND"/>
    <property type="match status" value="1"/>
</dbReference>
<keyword evidence="8" id="KW-1185">Reference proteome</keyword>
<keyword evidence="2 4" id="KW-0863">Zinc-finger</keyword>
<dbReference type="Gene3D" id="6.10.140.2220">
    <property type="match status" value="1"/>
</dbReference>
<accession>A0AAN6Y3D0</accession>
<evidence type="ECO:0000256" key="3">
    <source>
        <dbReference type="ARBA" id="ARBA00022833"/>
    </source>
</evidence>